<proteinExistence type="predicted"/>
<name>C6XZ57_PEDHD</name>
<dbReference type="AlphaFoldDB" id="C6XZ57"/>
<dbReference type="Proteomes" id="UP000000852">
    <property type="component" value="Chromosome"/>
</dbReference>
<dbReference type="OrthoDB" id="9781972at2"/>
<protein>
    <submittedName>
        <fullName evidence="1">Uncharacterized protein</fullName>
    </submittedName>
</protein>
<dbReference type="InterPro" id="IPR018655">
    <property type="entry name" value="DUF2086"/>
</dbReference>
<dbReference type="KEGG" id="phe:Phep_0315"/>
<gene>
    <name evidence="1" type="ordered locus">Phep_0315</name>
</gene>
<reference evidence="1 2" key="1">
    <citation type="journal article" date="2009" name="Stand. Genomic Sci.">
        <title>Complete genome sequence of Pedobacter heparinus type strain (HIM 762-3).</title>
        <authorList>
            <person name="Han C."/>
            <person name="Spring S."/>
            <person name="Lapidus A."/>
            <person name="Del Rio T.G."/>
            <person name="Tice H."/>
            <person name="Copeland A."/>
            <person name="Cheng J.F."/>
            <person name="Lucas S."/>
            <person name="Chen F."/>
            <person name="Nolan M."/>
            <person name="Bruce D."/>
            <person name="Goodwin L."/>
            <person name="Pitluck S."/>
            <person name="Ivanova N."/>
            <person name="Mavromatis K."/>
            <person name="Mikhailova N."/>
            <person name="Pati A."/>
            <person name="Chen A."/>
            <person name="Palaniappan K."/>
            <person name="Land M."/>
            <person name="Hauser L."/>
            <person name="Chang Y.J."/>
            <person name="Jeffries C.C."/>
            <person name="Saunders E."/>
            <person name="Chertkov O."/>
            <person name="Brettin T."/>
            <person name="Goker M."/>
            <person name="Rohde M."/>
            <person name="Bristow J."/>
            <person name="Eisen J.A."/>
            <person name="Markowitz V."/>
            <person name="Hugenholtz P."/>
            <person name="Kyrpides N.C."/>
            <person name="Klenk H.P."/>
            <person name="Detter J.C."/>
        </authorList>
    </citation>
    <scope>NUCLEOTIDE SEQUENCE [LARGE SCALE GENOMIC DNA]</scope>
    <source>
        <strain evidence="2">ATCC 13125 / DSM 2366 / CIP 104194 / JCM 7457 / NBRC 12017 / NCIMB 9290 / NRRL B-14731 / HIM 762-3</strain>
    </source>
</reference>
<evidence type="ECO:0000313" key="2">
    <source>
        <dbReference type="Proteomes" id="UP000000852"/>
    </source>
</evidence>
<dbReference type="STRING" id="485917.Phep_0315"/>
<sequence length="142" mass="16790">MNTIEQRLKTKKWDVILDELSRKGFAIVPDLINDKECAELLHEFKEEYRYRKTVVMERYRFGKGVYKYFNYPLPNILTELRENFYTYLAPVANKWFEVLKIKTRYPEIHKEFINQCKQNGQEKATALILGYGAGGFPLLSPG</sequence>
<dbReference type="eggNOG" id="COG3826">
    <property type="taxonomic scope" value="Bacteria"/>
</dbReference>
<dbReference type="EMBL" id="CP001681">
    <property type="protein sequence ID" value="ACU02539.1"/>
    <property type="molecule type" value="Genomic_DNA"/>
</dbReference>
<accession>C6XZ57</accession>
<dbReference type="HOGENOM" id="CLU_1813970_0_0_10"/>
<dbReference type="RefSeq" id="WP_012780492.1">
    <property type="nucleotide sequence ID" value="NC_013061.1"/>
</dbReference>
<dbReference type="Pfam" id="PF09859">
    <property type="entry name" value="Oxygenase-NA"/>
    <property type="match status" value="1"/>
</dbReference>
<evidence type="ECO:0000313" key="1">
    <source>
        <dbReference type="EMBL" id="ACU02539.1"/>
    </source>
</evidence>
<keyword evidence="2" id="KW-1185">Reference proteome</keyword>
<organism evidence="1 2">
    <name type="scientific">Pedobacter heparinus (strain ATCC 13125 / DSM 2366 / CIP 104194 / JCM 7457 / NBRC 12017 / NCIMB 9290 / NRRL B-14731 / HIM 762-3)</name>
    <dbReference type="NCBI Taxonomy" id="485917"/>
    <lineage>
        <taxon>Bacteria</taxon>
        <taxon>Pseudomonadati</taxon>
        <taxon>Bacteroidota</taxon>
        <taxon>Sphingobacteriia</taxon>
        <taxon>Sphingobacteriales</taxon>
        <taxon>Sphingobacteriaceae</taxon>
        <taxon>Pedobacter</taxon>
    </lineage>
</organism>